<accession>F6DTS3</accession>
<dbReference type="KEGG" id="dru:Desru_3036"/>
<organism evidence="2 3">
    <name type="scientific">Desulforamulus ruminis (strain ATCC 23193 / DSM 2154 / NCIMB 8452 / DL)</name>
    <name type="common">Desulfotomaculum ruminis</name>
    <dbReference type="NCBI Taxonomy" id="696281"/>
    <lineage>
        <taxon>Bacteria</taxon>
        <taxon>Bacillati</taxon>
        <taxon>Bacillota</taxon>
        <taxon>Clostridia</taxon>
        <taxon>Eubacteriales</taxon>
        <taxon>Peptococcaceae</taxon>
        <taxon>Desulforamulus</taxon>
    </lineage>
</organism>
<dbReference type="InterPro" id="IPR038300">
    <property type="entry name" value="SASP_sf_alpha/beta"/>
</dbReference>
<dbReference type="Proteomes" id="UP000009234">
    <property type="component" value="Chromosome"/>
</dbReference>
<evidence type="ECO:0000313" key="3">
    <source>
        <dbReference type="Proteomes" id="UP000009234"/>
    </source>
</evidence>
<proteinExistence type="predicted"/>
<dbReference type="GO" id="GO:0003690">
    <property type="term" value="F:double-stranded DNA binding"/>
    <property type="evidence" value="ECO:0007669"/>
    <property type="project" value="InterPro"/>
</dbReference>
<gene>
    <name evidence="2" type="ordered locus">Desru_3036</name>
</gene>
<dbReference type="Pfam" id="PF00269">
    <property type="entry name" value="SASP"/>
    <property type="match status" value="1"/>
</dbReference>
<dbReference type="Gene3D" id="6.10.10.80">
    <property type="entry name" value="Small, acid-soluble spore protein, alpha/beta type-like"/>
    <property type="match status" value="1"/>
</dbReference>
<dbReference type="EMBL" id="CP002780">
    <property type="protein sequence ID" value="AEG61247.1"/>
    <property type="molecule type" value="Genomic_DNA"/>
</dbReference>
<dbReference type="InterPro" id="IPR001448">
    <property type="entry name" value="SASP_alpha/beta-type"/>
</dbReference>
<reference evidence="2 3" key="2">
    <citation type="journal article" date="2012" name="Stand. Genomic Sci.">
        <title>Complete genome sequence of the sulfate-reducing firmicute Desulfotomaculum ruminis type strain (DL(T)).</title>
        <authorList>
            <person name="Spring S."/>
            <person name="Visser M."/>
            <person name="Lu M."/>
            <person name="Copeland A."/>
            <person name="Lapidus A."/>
            <person name="Lucas S."/>
            <person name="Cheng J.F."/>
            <person name="Han C."/>
            <person name="Tapia R."/>
            <person name="Goodwin L.A."/>
            <person name="Pitluck S."/>
            <person name="Ivanova N."/>
            <person name="Land M."/>
            <person name="Hauser L."/>
            <person name="Larimer F."/>
            <person name="Rohde M."/>
            <person name="Goker M."/>
            <person name="Detter J.C."/>
            <person name="Kyrpides N.C."/>
            <person name="Woyke T."/>
            <person name="Schaap P.J."/>
            <person name="Plugge C.M."/>
            <person name="Muyzer G."/>
            <person name="Kuever J."/>
            <person name="Pereira I.A."/>
            <person name="Parshina S.N."/>
            <person name="Bernier-Latmani R."/>
            <person name="Stams A.J."/>
            <person name="Klenk H.P."/>
        </authorList>
    </citation>
    <scope>NUCLEOTIDE SEQUENCE [LARGE SCALE GENOMIC DNA]</scope>
    <source>
        <strain evidence="3">ATCC 23193 / DSM 2154 / NCIB 8452 / DL</strain>
    </source>
</reference>
<dbReference type="RefSeq" id="WP_013842999.1">
    <property type="nucleotide sequence ID" value="NC_015589.1"/>
</dbReference>
<dbReference type="OrthoDB" id="1683773at2"/>
<dbReference type="STRING" id="696281.Desru_3036"/>
<dbReference type="GO" id="GO:0006265">
    <property type="term" value="P:DNA topological change"/>
    <property type="evidence" value="ECO:0007669"/>
    <property type="project" value="InterPro"/>
</dbReference>
<name>F6DTS3_DESRL</name>
<keyword evidence="3" id="KW-1185">Reference proteome</keyword>
<reference evidence="3" key="1">
    <citation type="submission" date="2011-05" db="EMBL/GenBank/DDBJ databases">
        <title>Complete sequence of Desulfotomaculum ruminis DSM 2154.</title>
        <authorList>
            <person name="Lucas S."/>
            <person name="Copeland A."/>
            <person name="Lapidus A."/>
            <person name="Cheng J.-F."/>
            <person name="Goodwin L."/>
            <person name="Pitluck S."/>
            <person name="Lu M."/>
            <person name="Detter J.C."/>
            <person name="Han C."/>
            <person name="Tapia R."/>
            <person name="Land M."/>
            <person name="Hauser L."/>
            <person name="Kyrpides N."/>
            <person name="Ivanova N."/>
            <person name="Mikhailova N."/>
            <person name="Pagani I."/>
            <person name="Stams A.J.M."/>
            <person name="Plugge C.M."/>
            <person name="Muyzer G."/>
            <person name="Kuever J."/>
            <person name="Parshina S.N."/>
            <person name="Ivanova A.E."/>
            <person name="Nazina T.N."/>
            <person name="Brambilla E."/>
            <person name="Spring S."/>
            <person name="Klenk H.-P."/>
            <person name="Woyke T."/>
        </authorList>
    </citation>
    <scope>NUCLEOTIDE SEQUENCE [LARGE SCALE GENOMIC DNA]</scope>
    <source>
        <strain evidence="3">ATCC 23193 / DSM 2154 / NCIB 8452 / DL</strain>
    </source>
</reference>
<dbReference type="HOGENOM" id="CLU_2329159_0_0_9"/>
<evidence type="ECO:0000313" key="2">
    <source>
        <dbReference type="EMBL" id="AEG61247.1"/>
    </source>
</evidence>
<dbReference type="AlphaFoldDB" id="F6DTS3"/>
<evidence type="ECO:0000256" key="1">
    <source>
        <dbReference type="ARBA" id="ARBA00003863"/>
    </source>
</evidence>
<protein>
    <submittedName>
        <fullName evidence="2">Small acid-soluble spore protein alpha/beta type</fullName>
    </submittedName>
</protein>
<comment type="function">
    <text evidence="1">SASP are bound to spore DNA. They are double-stranded DNA-binding proteins that cause DNA to change to an a-like conformation. They protect the DNA backbone from chemical and enzymatic cleavage and are thus involved in dormant spore's high resistance to UV light.</text>
</comment>
<sequence length="98" mass="10866">MSKELVQQEIYPVDLMKITASTGLVPKELQGYVKPALQEFRDEMAAELGLPEYASMDKGELPSRMNGNVGGGMTKKMVAFAEAVLAWNYKNRLLLKGE</sequence>